<dbReference type="EMBL" id="AQHR01000088">
    <property type="protein sequence ID" value="EON76276.1"/>
    <property type="molecule type" value="Genomic_DNA"/>
</dbReference>
<evidence type="ECO:0000313" key="2">
    <source>
        <dbReference type="Proteomes" id="UP000013909"/>
    </source>
</evidence>
<proteinExistence type="predicted"/>
<sequence length="60" mass="7369">MEKMKRFREWIPQELGREWCLFSMAVYWMRADRADALLAWEDNALFGISQQFWFGKACRF</sequence>
<comment type="caution">
    <text evidence="1">The sequence shown here is derived from an EMBL/GenBank/DDBJ whole genome shotgun (WGS) entry which is preliminary data.</text>
</comment>
<dbReference type="Proteomes" id="UP000013909">
    <property type="component" value="Unassembled WGS sequence"/>
</dbReference>
<protein>
    <submittedName>
        <fullName evidence="1">Uncharacterized protein</fullName>
    </submittedName>
</protein>
<reference evidence="1 2" key="1">
    <citation type="submission" date="2013-02" db="EMBL/GenBank/DDBJ databases">
        <title>A novel strain isolated from Lonar lake, Maharashtra, India.</title>
        <authorList>
            <person name="Singh A."/>
        </authorList>
    </citation>
    <scope>NUCLEOTIDE SEQUENCE [LARGE SCALE GENOMIC DNA]</scope>
    <source>
        <strain evidence="1 2">AK24</strain>
    </source>
</reference>
<organism evidence="1 2">
    <name type="scientific">Lunatimonas lonarensis</name>
    <dbReference type="NCBI Taxonomy" id="1232681"/>
    <lineage>
        <taxon>Bacteria</taxon>
        <taxon>Pseudomonadati</taxon>
        <taxon>Bacteroidota</taxon>
        <taxon>Cytophagia</taxon>
        <taxon>Cytophagales</taxon>
        <taxon>Cyclobacteriaceae</taxon>
    </lineage>
</organism>
<evidence type="ECO:0000313" key="1">
    <source>
        <dbReference type="EMBL" id="EON76276.1"/>
    </source>
</evidence>
<accession>R7ZQ71</accession>
<keyword evidence="2" id="KW-1185">Reference proteome</keyword>
<dbReference type="AlphaFoldDB" id="R7ZQ71"/>
<gene>
    <name evidence="1" type="ORF">ADIS_3404</name>
</gene>
<name>R7ZQ71_9BACT</name>